<feature type="repeat" description="WD" evidence="5">
    <location>
        <begin position="609"/>
        <end position="650"/>
    </location>
</feature>
<dbReference type="GO" id="GO:0000480">
    <property type="term" value="P:endonucleolytic cleavage in 5'-ETS of tricistronic rRNA transcript (SSU-rRNA, 5.8S rRNA, LSU-rRNA)"/>
    <property type="evidence" value="ECO:0007669"/>
    <property type="project" value="TreeGrafter"/>
</dbReference>
<dbReference type="GO" id="GO:0000472">
    <property type="term" value="P:endonucleolytic cleavage to generate mature 5'-end of SSU-rRNA from (SSU-rRNA, 5.8S rRNA, LSU-rRNA)"/>
    <property type="evidence" value="ECO:0007669"/>
    <property type="project" value="TreeGrafter"/>
</dbReference>
<dbReference type="SUPFAM" id="SSF50978">
    <property type="entry name" value="WD40 repeat-like"/>
    <property type="match status" value="2"/>
</dbReference>
<gene>
    <name evidence="7" type="ORF">SISSUDRAFT_996929</name>
</gene>
<dbReference type="InterPro" id="IPR001680">
    <property type="entry name" value="WD40_rpt"/>
</dbReference>
<keyword evidence="4" id="KW-0539">Nucleus</keyword>
<dbReference type="PROSITE" id="PS00678">
    <property type="entry name" value="WD_REPEATS_1"/>
    <property type="match status" value="4"/>
</dbReference>
<dbReference type="InterPro" id="IPR015943">
    <property type="entry name" value="WD40/YVTN_repeat-like_dom_sf"/>
</dbReference>
<dbReference type="PROSITE" id="PS50294">
    <property type="entry name" value="WD_REPEATS_REGION"/>
    <property type="match status" value="8"/>
</dbReference>
<evidence type="ECO:0000256" key="2">
    <source>
        <dbReference type="ARBA" id="ARBA00022574"/>
    </source>
</evidence>
<feature type="repeat" description="WD" evidence="5">
    <location>
        <begin position="288"/>
        <end position="310"/>
    </location>
</feature>
<dbReference type="Gene3D" id="2.130.10.10">
    <property type="entry name" value="YVTN repeat-like/Quinoprotein amine dehydrogenase"/>
    <property type="match status" value="4"/>
</dbReference>
<feature type="repeat" description="WD" evidence="5">
    <location>
        <begin position="517"/>
        <end position="558"/>
    </location>
</feature>
<evidence type="ECO:0000259" key="6">
    <source>
        <dbReference type="Pfam" id="PF08625"/>
    </source>
</evidence>
<dbReference type="PROSITE" id="PS50082">
    <property type="entry name" value="WD_REPEATS_2"/>
    <property type="match status" value="9"/>
</dbReference>
<keyword evidence="2 5" id="KW-0853">WD repeat</keyword>
<dbReference type="GO" id="GO:0032040">
    <property type="term" value="C:small-subunit processome"/>
    <property type="evidence" value="ECO:0007669"/>
    <property type="project" value="InterPro"/>
</dbReference>
<dbReference type="AlphaFoldDB" id="A0A166IML6"/>
<evidence type="ECO:0000256" key="1">
    <source>
        <dbReference type="ARBA" id="ARBA00004604"/>
    </source>
</evidence>
<dbReference type="GO" id="GO:0034511">
    <property type="term" value="F:U3 snoRNA binding"/>
    <property type="evidence" value="ECO:0007669"/>
    <property type="project" value="TreeGrafter"/>
</dbReference>
<evidence type="ECO:0000256" key="4">
    <source>
        <dbReference type="ARBA" id="ARBA00023242"/>
    </source>
</evidence>
<keyword evidence="3" id="KW-0677">Repeat</keyword>
<feature type="repeat" description="WD" evidence="5">
    <location>
        <begin position="456"/>
        <end position="504"/>
    </location>
</feature>
<evidence type="ECO:0000313" key="7">
    <source>
        <dbReference type="EMBL" id="KZT43894.1"/>
    </source>
</evidence>
<evidence type="ECO:0000256" key="5">
    <source>
        <dbReference type="PROSITE-ProRule" id="PRU00221"/>
    </source>
</evidence>
<keyword evidence="8" id="KW-1185">Reference proteome</keyword>
<comment type="subcellular location">
    <subcellularLocation>
        <location evidence="1">Nucleus</location>
        <location evidence="1">Nucleolus</location>
    </subcellularLocation>
</comment>
<dbReference type="SMART" id="SM00320">
    <property type="entry name" value="WD40"/>
    <property type="match status" value="12"/>
</dbReference>
<dbReference type="PANTHER" id="PTHR19854">
    <property type="entry name" value="TRANSDUCIN BETA-LIKE 3"/>
    <property type="match status" value="1"/>
</dbReference>
<dbReference type="PRINTS" id="PR00320">
    <property type="entry name" value="GPROTEINBRPT"/>
</dbReference>
<dbReference type="InterPro" id="IPR019775">
    <property type="entry name" value="WD40_repeat_CS"/>
</dbReference>
<accession>A0A166IML6</accession>
<dbReference type="EMBL" id="KV428006">
    <property type="protein sequence ID" value="KZT43894.1"/>
    <property type="molecule type" value="Genomic_DNA"/>
</dbReference>
<dbReference type="GO" id="GO:0030686">
    <property type="term" value="C:90S preribosome"/>
    <property type="evidence" value="ECO:0007669"/>
    <property type="project" value="TreeGrafter"/>
</dbReference>
<feature type="repeat" description="WD" evidence="5">
    <location>
        <begin position="108"/>
        <end position="149"/>
    </location>
</feature>
<feature type="repeat" description="WD" evidence="5">
    <location>
        <begin position="567"/>
        <end position="608"/>
    </location>
</feature>
<dbReference type="InterPro" id="IPR013934">
    <property type="entry name" value="Utp13_C"/>
</dbReference>
<organism evidence="7 8">
    <name type="scientific">Sistotremastrum suecicum HHB10207 ss-3</name>
    <dbReference type="NCBI Taxonomy" id="1314776"/>
    <lineage>
        <taxon>Eukaryota</taxon>
        <taxon>Fungi</taxon>
        <taxon>Dikarya</taxon>
        <taxon>Basidiomycota</taxon>
        <taxon>Agaricomycotina</taxon>
        <taxon>Agaricomycetes</taxon>
        <taxon>Sistotremastrales</taxon>
        <taxon>Sistotremastraceae</taxon>
        <taxon>Sistotremastrum</taxon>
    </lineage>
</organism>
<dbReference type="Pfam" id="PF00400">
    <property type="entry name" value="WD40"/>
    <property type="match status" value="8"/>
</dbReference>
<feature type="repeat" description="WD" evidence="5">
    <location>
        <begin position="409"/>
        <end position="440"/>
    </location>
</feature>
<feature type="repeat" description="WD" evidence="5">
    <location>
        <begin position="205"/>
        <end position="246"/>
    </location>
</feature>
<feature type="domain" description="U3 small nucleolar RNA-associated protein 13 C-terminal" evidence="6">
    <location>
        <begin position="704"/>
        <end position="866"/>
    </location>
</feature>
<dbReference type="STRING" id="1314776.A0A166IML6"/>
<proteinExistence type="predicted"/>
<dbReference type="PANTHER" id="PTHR19854:SF15">
    <property type="entry name" value="TRANSDUCIN BETA-LIKE PROTEIN 3"/>
    <property type="match status" value="1"/>
</dbReference>
<dbReference type="Pfam" id="PF08625">
    <property type="entry name" value="Utp13"/>
    <property type="match status" value="1"/>
</dbReference>
<dbReference type="Proteomes" id="UP000076798">
    <property type="component" value="Unassembled WGS sequence"/>
</dbReference>
<dbReference type="InterPro" id="IPR020472">
    <property type="entry name" value="WD40_PAC1"/>
</dbReference>
<feature type="repeat" description="WD" evidence="5">
    <location>
        <begin position="651"/>
        <end position="683"/>
    </location>
</feature>
<dbReference type="InterPro" id="IPR036322">
    <property type="entry name" value="WD40_repeat_dom_sf"/>
</dbReference>
<evidence type="ECO:0000313" key="8">
    <source>
        <dbReference type="Proteomes" id="UP000076798"/>
    </source>
</evidence>
<name>A0A166IML6_9AGAM</name>
<reference evidence="7 8" key="1">
    <citation type="journal article" date="2016" name="Mol. Biol. Evol.">
        <title>Comparative Genomics of Early-Diverging Mushroom-Forming Fungi Provides Insights into the Origins of Lignocellulose Decay Capabilities.</title>
        <authorList>
            <person name="Nagy L.G."/>
            <person name="Riley R."/>
            <person name="Tritt A."/>
            <person name="Adam C."/>
            <person name="Daum C."/>
            <person name="Floudas D."/>
            <person name="Sun H."/>
            <person name="Yadav J.S."/>
            <person name="Pangilinan J."/>
            <person name="Larsson K.H."/>
            <person name="Matsuura K."/>
            <person name="Barry K."/>
            <person name="Labutti K."/>
            <person name="Kuo R."/>
            <person name="Ohm R.A."/>
            <person name="Bhattacharya S.S."/>
            <person name="Shirouzu T."/>
            <person name="Yoshinaga Y."/>
            <person name="Martin F.M."/>
            <person name="Grigoriev I.V."/>
            <person name="Hibbett D.S."/>
        </authorList>
    </citation>
    <scope>NUCLEOTIDE SEQUENCE [LARGE SCALE GENOMIC DNA]</scope>
    <source>
        <strain evidence="7 8">HHB10207 ss-3</strain>
    </source>
</reference>
<sequence length="882" mass="96711">MPSRQELRTAFRQRKAISPLYTAGPVVVTDDGQFLFSCVQEDVLVTQLETGVEQHRFSGDSTAVTALAISPASRHFVSISAALTLRIYELDIQSEPLNFSIKSTRQIAKAHDAPVHVLQVDPSSNLLASGSADGLVKVWDLLRGYVTHSFAGHGGILSALTFYVSPSVSQSSIHLVTASVDTRIRVFNLSSQQSRGGSSKPLAVLEGHNSVPRGLCVSSDGKWLLSGGRDSLVMVWDFASITDVSQGNTAKGKKAKGKLLQTIPVFERVEAVGLLDPEPAGTQSSLRFFTGGEKGNIRIWDLQSGKVVSTLGEPLESGSEDQEEQQGIVSMSHLRVCDTLVSVHADQNIIFYSISTGSVTRQLVGFNDEIVDCTFLSPRDDVRDTHLALATNSALIRVYDVSSLDARILAGHADIVLSLDTSSDGRTLGSGSKDKTARIWMPPQDSNEPWRPVAVCEGHTESVGALAFARKTSSTNTIPDFLFTGSQDRTIKMWDLSPLRSESTASTSLKLRSLTTQKAHEKDINSLDVSPDNSLLASGSQDKTIKLFQITYSSSPRSGDIKLLGTCKGHKRGVWSVRFSRTERVLASGSGDKTIRIWSLDDYTCLKTLEGHTNSVLRVDFINAGLQVVSSASDGLVKLWNVKDEHCVTSMDNHEDKVWALCVSHDERTIVSGAADSVVTFWKDCTEEEREEKAKSQAHIILKEQDLSNYLALHDYKNAILLALALNQPRKLLAIFNSVRVSAQETEPKSISGDLRLDDAIRTFSGPDLVLLLWHIRAWNVNARTSGVAQFILHAILKLRPFGEIVAAYENYQKETTAGQLESIGKDKIKIQDVLEGLIPYTERHLNRLDRLVQESYVVDLILGEMDNGLELDEMDVDEVKV</sequence>
<dbReference type="CDD" id="cd00200">
    <property type="entry name" value="WD40"/>
    <property type="match status" value="1"/>
</dbReference>
<evidence type="ECO:0000256" key="3">
    <source>
        <dbReference type="ARBA" id="ARBA00022737"/>
    </source>
</evidence>
<dbReference type="OrthoDB" id="5414888at2759"/>
<protein>
    <submittedName>
        <fullName evidence="7">WD40 repeat-like protein</fullName>
    </submittedName>
</protein>